<feature type="transmembrane region" description="Helical" evidence="2">
    <location>
        <begin position="30"/>
        <end position="48"/>
    </location>
</feature>
<evidence type="ECO:0000313" key="4">
    <source>
        <dbReference type="Proteomes" id="UP001499841"/>
    </source>
</evidence>
<name>A0ABP8ETA6_9MICO</name>
<organism evidence="3 4">
    <name type="scientific">Georgenia daeguensis</name>
    <dbReference type="NCBI Taxonomy" id="908355"/>
    <lineage>
        <taxon>Bacteria</taxon>
        <taxon>Bacillati</taxon>
        <taxon>Actinomycetota</taxon>
        <taxon>Actinomycetes</taxon>
        <taxon>Micrococcales</taxon>
        <taxon>Bogoriellaceae</taxon>
        <taxon>Georgenia</taxon>
    </lineage>
</organism>
<feature type="region of interest" description="Disordered" evidence="1">
    <location>
        <begin position="66"/>
        <end position="143"/>
    </location>
</feature>
<sequence>MRLLVYTMLRLGLVVAAAGVLYLLGLRSWILWIAAVVVGALLSFVLFGRQREDAASVLAQYDPLREERPTFSPKAQEDAAYEDAVVDAHAPGSAGDDVRPGGSAVVPGEAVGEESAETGPAGAGPDRPADGAGSSERRPSEDR</sequence>
<evidence type="ECO:0000256" key="2">
    <source>
        <dbReference type="SAM" id="Phobius"/>
    </source>
</evidence>
<keyword evidence="4" id="KW-1185">Reference proteome</keyword>
<keyword evidence="2" id="KW-0472">Membrane</keyword>
<feature type="transmembrane region" description="Helical" evidence="2">
    <location>
        <begin position="7"/>
        <end position="24"/>
    </location>
</feature>
<reference evidence="4" key="1">
    <citation type="journal article" date="2019" name="Int. J. Syst. Evol. Microbiol.">
        <title>The Global Catalogue of Microorganisms (GCM) 10K type strain sequencing project: providing services to taxonomists for standard genome sequencing and annotation.</title>
        <authorList>
            <consortium name="The Broad Institute Genomics Platform"/>
            <consortium name="The Broad Institute Genome Sequencing Center for Infectious Disease"/>
            <person name="Wu L."/>
            <person name="Ma J."/>
        </authorList>
    </citation>
    <scope>NUCLEOTIDE SEQUENCE [LARGE SCALE GENOMIC DNA]</scope>
    <source>
        <strain evidence="4">JCM 17459</strain>
    </source>
</reference>
<keyword evidence="2" id="KW-0812">Transmembrane</keyword>
<dbReference type="Pfam" id="PF14012">
    <property type="entry name" value="DUF4229"/>
    <property type="match status" value="1"/>
</dbReference>
<proteinExistence type="predicted"/>
<gene>
    <name evidence="3" type="ORF">GCM10022262_15420</name>
</gene>
<keyword evidence="2" id="KW-1133">Transmembrane helix</keyword>
<accession>A0ABP8ETA6</accession>
<dbReference type="InterPro" id="IPR025323">
    <property type="entry name" value="DUF4229"/>
</dbReference>
<dbReference type="EMBL" id="BAABBA010000006">
    <property type="protein sequence ID" value="GAA4287183.1"/>
    <property type="molecule type" value="Genomic_DNA"/>
</dbReference>
<comment type="caution">
    <text evidence="3">The sequence shown here is derived from an EMBL/GenBank/DDBJ whole genome shotgun (WGS) entry which is preliminary data.</text>
</comment>
<dbReference type="RefSeq" id="WP_345039520.1">
    <property type="nucleotide sequence ID" value="NZ_BAABBA010000006.1"/>
</dbReference>
<dbReference type="Proteomes" id="UP001499841">
    <property type="component" value="Unassembled WGS sequence"/>
</dbReference>
<feature type="compositionally biased region" description="Low complexity" evidence="1">
    <location>
        <begin position="119"/>
        <end position="133"/>
    </location>
</feature>
<protein>
    <recommendedName>
        <fullName evidence="5">DUF4229 domain-containing protein</fullName>
    </recommendedName>
</protein>
<evidence type="ECO:0000313" key="3">
    <source>
        <dbReference type="EMBL" id="GAA4287183.1"/>
    </source>
</evidence>
<evidence type="ECO:0000256" key="1">
    <source>
        <dbReference type="SAM" id="MobiDB-lite"/>
    </source>
</evidence>
<evidence type="ECO:0008006" key="5">
    <source>
        <dbReference type="Google" id="ProtNLM"/>
    </source>
</evidence>